<dbReference type="FunFam" id="2.20.100.10:FF:000002">
    <property type="entry name" value="Unc-5 netrin receptor C"/>
    <property type="match status" value="1"/>
</dbReference>
<organism evidence="11 12">
    <name type="scientific">Mytilus edulis</name>
    <name type="common">Blue mussel</name>
    <dbReference type="NCBI Taxonomy" id="6550"/>
    <lineage>
        <taxon>Eukaryota</taxon>
        <taxon>Metazoa</taxon>
        <taxon>Spiralia</taxon>
        <taxon>Lophotrochozoa</taxon>
        <taxon>Mollusca</taxon>
        <taxon>Bivalvia</taxon>
        <taxon>Autobranchia</taxon>
        <taxon>Pteriomorphia</taxon>
        <taxon>Mytilida</taxon>
        <taxon>Mytiloidea</taxon>
        <taxon>Mytilidae</taxon>
        <taxon>Mytilinae</taxon>
        <taxon>Mytilus</taxon>
    </lineage>
</organism>
<evidence type="ECO:0000256" key="3">
    <source>
        <dbReference type="ARBA" id="ARBA00022729"/>
    </source>
</evidence>
<evidence type="ECO:0000313" key="12">
    <source>
        <dbReference type="Proteomes" id="UP000683360"/>
    </source>
</evidence>
<evidence type="ECO:0000256" key="7">
    <source>
        <dbReference type="PROSITE-ProRule" id="PRU00196"/>
    </source>
</evidence>
<dbReference type="SUPFAM" id="SSF56487">
    <property type="entry name" value="SRCR-like"/>
    <property type="match status" value="1"/>
</dbReference>
<dbReference type="PROSITE" id="PS00420">
    <property type="entry name" value="SRCR_1"/>
    <property type="match status" value="1"/>
</dbReference>
<keyword evidence="2" id="KW-0964">Secreted</keyword>
<accession>A0A8S3UKA6</accession>
<keyword evidence="4" id="KW-0677">Repeat</keyword>
<protein>
    <submittedName>
        <fullName evidence="11">HMCN</fullName>
    </submittedName>
</protein>
<evidence type="ECO:0000256" key="2">
    <source>
        <dbReference type="ARBA" id="ARBA00022525"/>
    </source>
</evidence>
<dbReference type="PROSITE" id="PS50287">
    <property type="entry name" value="SRCR_2"/>
    <property type="match status" value="1"/>
</dbReference>
<dbReference type="Gene3D" id="2.20.100.10">
    <property type="entry name" value="Thrombospondin type-1 (TSP1) repeat"/>
    <property type="match status" value="3"/>
</dbReference>
<dbReference type="SMART" id="SM00202">
    <property type="entry name" value="SR"/>
    <property type="match status" value="1"/>
</dbReference>
<dbReference type="SMART" id="SM00209">
    <property type="entry name" value="TSP1"/>
    <property type="match status" value="3"/>
</dbReference>
<evidence type="ECO:0000256" key="9">
    <source>
        <dbReference type="SAM" id="SignalP"/>
    </source>
</evidence>
<keyword evidence="8" id="KW-0812">Transmembrane</keyword>
<name>A0A8S3UKA6_MYTED</name>
<sequence length="451" mass="49775">MVLYIEQVILSLVLAADFIQAPSTGDVRLTNSKRLEIYYYGEWGTVCDDEFDNNDAKVVCRQLGYSNGVSLGNAVDDGTGTIMLDDIECTGSESRLTYCSSKSWKDHDCSHNEDVGVLCNNLSPVNGGWSSWAQWTTCSSNCGVGLQTRTRQCSNPSTQYGGVYCNGLSSQTRKCNTISCPVNGGWTTWSLWNSCNVSCGEGMQLRVRSCNNPTPAFGGLKCSSKDSETKQCFNEECPKVIDGGWSKWAKWTDCTKLCNGGLMERARTCDSPPPINGGLYCNGTSIEANLCNTDSCSGIETKMMLALLVGGVGVGCILITVAFVLLSIHVAGCTKKQKKEVAESRLTEETEELYIYQASEQPAQVNTTFKEDPEELYIYQESDQPIKANTGFKDETEELYIYQESDDQPTQAFNNSAYLQDFNSKDVAKTGEDVDPCDIYENYEENCYENY</sequence>
<keyword evidence="5 7" id="KW-1015">Disulfide bond</keyword>
<evidence type="ECO:0000256" key="5">
    <source>
        <dbReference type="ARBA" id="ARBA00023157"/>
    </source>
</evidence>
<feature type="disulfide bond" evidence="7">
    <location>
        <begin position="89"/>
        <end position="99"/>
    </location>
</feature>
<keyword evidence="3 9" id="KW-0732">Signal</keyword>
<dbReference type="Gene3D" id="3.10.250.10">
    <property type="entry name" value="SRCR-like domain"/>
    <property type="match status" value="1"/>
</dbReference>
<evidence type="ECO:0000256" key="8">
    <source>
        <dbReference type="SAM" id="Phobius"/>
    </source>
</evidence>
<evidence type="ECO:0000313" key="11">
    <source>
        <dbReference type="EMBL" id="CAG2246803.1"/>
    </source>
</evidence>
<feature type="signal peptide" evidence="9">
    <location>
        <begin position="1"/>
        <end position="15"/>
    </location>
</feature>
<dbReference type="InterPro" id="IPR001190">
    <property type="entry name" value="SRCR"/>
</dbReference>
<comment type="caution">
    <text evidence="7">Lacks conserved residue(s) required for the propagation of feature annotation.</text>
</comment>
<keyword evidence="8" id="KW-1133">Transmembrane helix</keyword>
<dbReference type="PRINTS" id="PR01705">
    <property type="entry name" value="TSP1REPEAT"/>
</dbReference>
<evidence type="ECO:0000256" key="4">
    <source>
        <dbReference type="ARBA" id="ARBA00022737"/>
    </source>
</evidence>
<comment type="caution">
    <text evidence="11">The sequence shown here is derived from an EMBL/GenBank/DDBJ whole genome shotgun (WGS) entry which is preliminary data.</text>
</comment>
<gene>
    <name evidence="11" type="ORF">MEDL_58749</name>
</gene>
<evidence type="ECO:0000256" key="6">
    <source>
        <dbReference type="ARBA" id="ARBA00023180"/>
    </source>
</evidence>
<dbReference type="SUPFAM" id="SSF82895">
    <property type="entry name" value="TSP-1 type 1 repeat"/>
    <property type="match status" value="3"/>
</dbReference>
<keyword evidence="8" id="KW-0472">Membrane</keyword>
<dbReference type="PRINTS" id="PR00258">
    <property type="entry name" value="SPERACTRCPTR"/>
</dbReference>
<feature type="chain" id="PRO_5035920828" evidence="9">
    <location>
        <begin position="16"/>
        <end position="451"/>
    </location>
</feature>
<dbReference type="Pfam" id="PF00090">
    <property type="entry name" value="TSP_1"/>
    <property type="match status" value="3"/>
</dbReference>
<dbReference type="PROSITE" id="PS50092">
    <property type="entry name" value="TSP1"/>
    <property type="match status" value="3"/>
</dbReference>
<feature type="transmembrane region" description="Helical" evidence="8">
    <location>
        <begin position="303"/>
        <end position="328"/>
    </location>
</feature>
<dbReference type="Proteomes" id="UP000683360">
    <property type="component" value="Unassembled WGS sequence"/>
</dbReference>
<evidence type="ECO:0000259" key="10">
    <source>
        <dbReference type="PROSITE" id="PS50287"/>
    </source>
</evidence>
<feature type="domain" description="SRCR" evidence="10">
    <location>
        <begin position="10"/>
        <end position="120"/>
    </location>
</feature>
<dbReference type="Pfam" id="PF00530">
    <property type="entry name" value="SRCR"/>
    <property type="match status" value="1"/>
</dbReference>
<dbReference type="InterPro" id="IPR036383">
    <property type="entry name" value="TSP1_rpt_sf"/>
</dbReference>
<proteinExistence type="predicted"/>
<dbReference type="AlphaFoldDB" id="A0A8S3UKA6"/>
<keyword evidence="6" id="KW-0325">Glycoprotein</keyword>
<dbReference type="EMBL" id="CAJPWZ010002883">
    <property type="protein sequence ID" value="CAG2246803.1"/>
    <property type="molecule type" value="Genomic_DNA"/>
</dbReference>
<dbReference type="InterPro" id="IPR036772">
    <property type="entry name" value="SRCR-like_dom_sf"/>
</dbReference>
<dbReference type="FunFam" id="2.20.100.10:FF:000007">
    <property type="entry name" value="Thrombospondin 1"/>
    <property type="match status" value="2"/>
</dbReference>
<dbReference type="InterPro" id="IPR052065">
    <property type="entry name" value="Compl_asym_regulator"/>
</dbReference>
<comment type="subcellular location">
    <subcellularLocation>
        <location evidence="1">Secreted</location>
    </subcellularLocation>
</comment>
<keyword evidence="12" id="KW-1185">Reference proteome</keyword>
<dbReference type="OrthoDB" id="6134413at2759"/>
<dbReference type="InterPro" id="IPR000884">
    <property type="entry name" value="TSP1_rpt"/>
</dbReference>
<evidence type="ECO:0000256" key="1">
    <source>
        <dbReference type="ARBA" id="ARBA00004613"/>
    </source>
</evidence>
<dbReference type="FunFam" id="3.10.250.10:FF:000011">
    <property type="entry name" value="Scavenger receptor class A member 5"/>
    <property type="match status" value="1"/>
</dbReference>
<reference evidence="11" key="1">
    <citation type="submission" date="2021-03" db="EMBL/GenBank/DDBJ databases">
        <authorList>
            <person name="Bekaert M."/>
        </authorList>
    </citation>
    <scope>NUCLEOTIDE SEQUENCE</scope>
</reference>
<dbReference type="PANTHER" id="PTHR22906">
    <property type="entry name" value="PROPERDIN"/>
    <property type="match status" value="1"/>
</dbReference>
<dbReference type="PANTHER" id="PTHR22906:SF43">
    <property type="entry name" value="PROPERDIN"/>
    <property type="match status" value="1"/>
</dbReference>
<dbReference type="GO" id="GO:0016020">
    <property type="term" value="C:membrane"/>
    <property type="evidence" value="ECO:0007669"/>
    <property type="project" value="InterPro"/>
</dbReference>